<evidence type="ECO:0000313" key="3">
    <source>
        <dbReference type="EMBL" id="SET01282.1"/>
    </source>
</evidence>
<sequence length="202" mass="22547">MKRALTFFKLLFLFLCLAQALLFFVPLADKSAFAALNGNAGDMFGGTVSCFSALSLISDEVKILLLMFLILPLLMAVMALPCFNFVFGLEPVLLICMFVLRYASSNLFGGAKLAESLFGMMTTFIGMVLVPVWLVHALIKFVYLISGSADNDRSERLRREYERMTGIGRVNKRRCPECGETIAMEAKFCRRCGTDLSEEDEE</sequence>
<name>A0A1I0B5A2_9FIRM</name>
<protein>
    <submittedName>
        <fullName evidence="3">Uncharacterized protein family UPF0547</fullName>
    </submittedName>
</protein>
<feature type="transmembrane region" description="Helical" evidence="1">
    <location>
        <begin position="124"/>
        <end position="146"/>
    </location>
</feature>
<keyword evidence="4" id="KW-1185">Reference proteome</keyword>
<dbReference type="RefSeq" id="WP_074648275.1">
    <property type="nucleotide sequence ID" value="NZ_FOIL01000003.1"/>
</dbReference>
<dbReference type="Pfam" id="PF13240">
    <property type="entry name" value="Zn_Ribbon_1"/>
    <property type="match status" value="1"/>
</dbReference>
<feature type="domain" description="Zinc-ribbon" evidence="2">
    <location>
        <begin position="175"/>
        <end position="196"/>
    </location>
</feature>
<proteinExistence type="predicted"/>
<keyword evidence="1" id="KW-0472">Membrane</keyword>
<dbReference type="EMBL" id="FOIL01000003">
    <property type="protein sequence ID" value="SET01282.1"/>
    <property type="molecule type" value="Genomic_DNA"/>
</dbReference>
<feature type="transmembrane region" description="Helical" evidence="1">
    <location>
        <begin position="61"/>
        <end position="80"/>
    </location>
</feature>
<reference evidence="3 4" key="1">
    <citation type="submission" date="2016-10" db="EMBL/GenBank/DDBJ databases">
        <authorList>
            <person name="de Groot N.N."/>
        </authorList>
    </citation>
    <scope>NUCLEOTIDE SEQUENCE [LARGE SCALE GENOMIC DNA]</scope>
    <source>
        <strain evidence="3 4">KH1P1</strain>
    </source>
</reference>
<gene>
    <name evidence="3" type="ORF">SAMN04487771_100374</name>
</gene>
<evidence type="ECO:0000313" key="4">
    <source>
        <dbReference type="Proteomes" id="UP000199820"/>
    </source>
</evidence>
<dbReference type="AlphaFoldDB" id="A0A1I0B5A2"/>
<evidence type="ECO:0000259" key="2">
    <source>
        <dbReference type="Pfam" id="PF13240"/>
    </source>
</evidence>
<accession>A0A1I0B5A2</accession>
<dbReference type="Proteomes" id="UP000199820">
    <property type="component" value="Unassembled WGS sequence"/>
</dbReference>
<evidence type="ECO:0000256" key="1">
    <source>
        <dbReference type="SAM" id="Phobius"/>
    </source>
</evidence>
<dbReference type="STRING" id="1526.SAMN02910262_01607"/>
<keyword evidence="1" id="KW-1133">Transmembrane helix</keyword>
<dbReference type="OrthoDB" id="2066369at2"/>
<organism evidence="3 4">
    <name type="scientific">[Clostridium] aminophilum</name>
    <dbReference type="NCBI Taxonomy" id="1526"/>
    <lineage>
        <taxon>Bacteria</taxon>
        <taxon>Bacillati</taxon>
        <taxon>Bacillota</taxon>
        <taxon>Clostridia</taxon>
        <taxon>Lachnospirales</taxon>
        <taxon>Lachnospiraceae</taxon>
    </lineage>
</organism>
<feature type="transmembrane region" description="Helical" evidence="1">
    <location>
        <begin position="85"/>
        <end position="104"/>
    </location>
</feature>
<keyword evidence="1" id="KW-0812">Transmembrane</keyword>
<dbReference type="InterPro" id="IPR026870">
    <property type="entry name" value="Zinc_ribbon_dom"/>
</dbReference>